<dbReference type="CDD" id="cd10428">
    <property type="entry name" value="LFG_like"/>
    <property type="match status" value="1"/>
</dbReference>
<feature type="transmembrane region" description="Helical" evidence="5">
    <location>
        <begin position="93"/>
        <end position="114"/>
    </location>
</feature>
<evidence type="ECO:0000256" key="3">
    <source>
        <dbReference type="ARBA" id="ARBA00022989"/>
    </source>
</evidence>
<feature type="transmembrane region" description="Helical" evidence="5">
    <location>
        <begin position="152"/>
        <end position="173"/>
    </location>
</feature>
<evidence type="ECO:0000256" key="5">
    <source>
        <dbReference type="RuleBase" id="RU004379"/>
    </source>
</evidence>
<dbReference type="InterPro" id="IPR006214">
    <property type="entry name" value="Bax_inhibitor_1-related"/>
</dbReference>
<dbReference type="PANTHER" id="PTHR23291">
    <property type="entry name" value="BAX INHIBITOR-RELATED"/>
    <property type="match status" value="1"/>
</dbReference>
<dbReference type="AlphaFoldDB" id="A0A1I7XFK2"/>
<name>A0A1I7XFK2_HETBA</name>
<dbReference type="WBParaSite" id="Hba_16455">
    <property type="protein sequence ID" value="Hba_16455"/>
    <property type="gene ID" value="Hba_16455"/>
</dbReference>
<dbReference type="GO" id="GO:2001234">
    <property type="term" value="P:negative regulation of apoptotic signaling pathway"/>
    <property type="evidence" value="ECO:0007669"/>
    <property type="project" value="TreeGrafter"/>
</dbReference>
<keyword evidence="3 5" id="KW-1133">Transmembrane helix</keyword>
<reference evidence="7" key="1">
    <citation type="submission" date="2016-11" db="UniProtKB">
        <authorList>
            <consortium name="WormBaseParasite"/>
        </authorList>
    </citation>
    <scope>IDENTIFICATION</scope>
</reference>
<evidence type="ECO:0000256" key="1">
    <source>
        <dbReference type="ARBA" id="ARBA00004141"/>
    </source>
</evidence>
<dbReference type="GO" id="GO:0005783">
    <property type="term" value="C:endoplasmic reticulum"/>
    <property type="evidence" value="ECO:0007669"/>
    <property type="project" value="TreeGrafter"/>
</dbReference>
<evidence type="ECO:0000313" key="6">
    <source>
        <dbReference type="Proteomes" id="UP000095283"/>
    </source>
</evidence>
<feature type="transmembrane region" description="Helical" evidence="5">
    <location>
        <begin position="120"/>
        <end position="140"/>
    </location>
</feature>
<comment type="subcellular location">
    <subcellularLocation>
        <location evidence="1">Membrane</location>
        <topology evidence="1">Multi-pass membrane protein</topology>
    </subcellularLocation>
</comment>
<keyword evidence="2 5" id="KW-0812">Transmembrane</keyword>
<comment type="similarity">
    <text evidence="5">Belongs to the BI1 family.</text>
</comment>
<feature type="transmembrane region" description="Helical" evidence="5">
    <location>
        <begin position="30"/>
        <end position="51"/>
    </location>
</feature>
<dbReference type="GO" id="GO:0005794">
    <property type="term" value="C:Golgi apparatus"/>
    <property type="evidence" value="ECO:0007669"/>
    <property type="project" value="TreeGrafter"/>
</dbReference>
<feature type="transmembrane region" description="Helical" evidence="5">
    <location>
        <begin position="213"/>
        <end position="235"/>
    </location>
</feature>
<evidence type="ECO:0000256" key="2">
    <source>
        <dbReference type="ARBA" id="ARBA00022692"/>
    </source>
</evidence>
<dbReference type="GO" id="GO:0016020">
    <property type="term" value="C:membrane"/>
    <property type="evidence" value="ECO:0007669"/>
    <property type="project" value="UniProtKB-SubCell"/>
</dbReference>
<accession>A0A1I7XFK2</accession>
<keyword evidence="6" id="KW-1185">Reference proteome</keyword>
<dbReference type="PANTHER" id="PTHR23291:SF127">
    <property type="entry name" value="PROTEIN LIFEGUARD 1-LIKE"/>
    <property type="match status" value="1"/>
</dbReference>
<protein>
    <submittedName>
        <fullName evidence="7">Protein lifeguard 1</fullName>
    </submittedName>
</protein>
<organism evidence="6 7">
    <name type="scientific">Heterorhabditis bacteriophora</name>
    <name type="common">Entomopathogenic nematode worm</name>
    <dbReference type="NCBI Taxonomy" id="37862"/>
    <lineage>
        <taxon>Eukaryota</taxon>
        <taxon>Metazoa</taxon>
        <taxon>Ecdysozoa</taxon>
        <taxon>Nematoda</taxon>
        <taxon>Chromadorea</taxon>
        <taxon>Rhabditida</taxon>
        <taxon>Rhabditina</taxon>
        <taxon>Rhabditomorpha</taxon>
        <taxon>Strongyloidea</taxon>
        <taxon>Heterorhabditidae</taxon>
        <taxon>Heterorhabditis</taxon>
    </lineage>
</organism>
<feature type="transmembrane region" description="Helical" evidence="5">
    <location>
        <begin position="179"/>
        <end position="201"/>
    </location>
</feature>
<evidence type="ECO:0000313" key="7">
    <source>
        <dbReference type="WBParaSite" id="Hba_16455"/>
    </source>
</evidence>
<evidence type="ECO:0000256" key="4">
    <source>
        <dbReference type="ARBA" id="ARBA00023136"/>
    </source>
</evidence>
<dbReference type="Proteomes" id="UP000095283">
    <property type="component" value="Unplaced"/>
</dbReference>
<feature type="transmembrane region" description="Helical" evidence="5">
    <location>
        <begin position="63"/>
        <end position="81"/>
    </location>
</feature>
<proteinExistence type="inferred from homology"/>
<sequence>MEQNDQVKHPKSGCPAKDEQSIRSAFIKKVFMILTAMFIMLAIMCSIPFFLTSFSNWVSKNLIFLWISVCVFIGVSLTLTCCQSLRRNFPVNLIALGIFTLASGYMTMAITAAYTIESVLIVFCITAGCSAAITIFSVFVKKDLTSMMGIAFILSIILLFFGISASIACLAFGVTFLQTVYACLASAVMMFYLAIDVQMIVGGRKYEISPEDYVFAALQIFLDILNIFLLLLSIFGKAK</sequence>
<keyword evidence="4 5" id="KW-0472">Membrane</keyword>
<dbReference type="Pfam" id="PF01027">
    <property type="entry name" value="Bax1-I"/>
    <property type="match status" value="1"/>
</dbReference>